<dbReference type="PANTHER" id="PTHR43124">
    <property type="entry name" value="PURINE EFFLUX PUMP PBUE"/>
    <property type="match status" value="1"/>
</dbReference>
<dbReference type="Pfam" id="PF07690">
    <property type="entry name" value="MFS_1"/>
    <property type="match status" value="1"/>
</dbReference>
<feature type="transmembrane region" description="Helical" evidence="7">
    <location>
        <begin position="289"/>
        <end position="311"/>
    </location>
</feature>
<evidence type="ECO:0000256" key="5">
    <source>
        <dbReference type="ARBA" id="ARBA00022989"/>
    </source>
</evidence>
<keyword evidence="10" id="KW-1185">Reference proteome</keyword>
<evidence type="ECO:0000256" key="7">
    <source>
        <dbReference type="SAM" id="Phobius"/>
    </source>
</evidence>
<keyword evidence="4 7" id="KW-0812">Transmembrane</keyword>
<keyword evidence="5 7" id="KW-1133">Transmembrane helix</keyword>
<evidence type="ECO:0000259" key="8">
    <source>
        <dbReference type="PROSITE" id="PS50850"/>
    </source>
</evidence>
<dbReference type="RefSeq" id="WP_107551367.1">
    <property type="nucleotide sequence ID" value="NZ_CABIWF010000002.1"/>
</dbReference>
<organism evidence="9 10">
    <name type="scientific">Staphylococcus xylosus</name>
    <dbReference type="NCBI Taxonomy" id="1288"/>
    <lineage>
        <taxon>Bacteria</taxon>
        <taxon>Bacillati</taxon>
        <taxon>Bacillota</taxon>
        <taxon>Bacilli</taxon>
        <taxon>Bacillales</taxon>
        <taxon>Staphylococcaceae</taxon>
        <taxon>Staphylococcus</taxon>
    </lineage>
</organism>
<dbReference type="Gene3D" id="1.20.1250.20">
    <property type="entry name" value="MFS general substrate transporter like domains"/>
    <property type="match status" value="2"/>
</dbReference>
<dbReference type="GO" id="GO:0005886">
    <property type="term" value="C:plasma membrane"/>
    <property type="evidence" value="ECO:0007669"/>
    <property type="project" value="UniProtKB-SubCell"/>
</dbReference>
<sequence length="415" mass="45289">MKFSRLVLPGIAMIATTYGLGRFSFGLFLPEISNDLSLTASQAGMISSLFYLAYCFTIIYSTLKTDKIGPKRMIIFAGLSVLIGLILIGISSTAIILSLGVIFAGASTGLVSPPYGYTISLWIKLQDQGKANTWINSGTSLGLMFTGITAMFIFLDWRDTYLIYAFIALIVLAWNYIIIPSLQQDIKIDTGSLNIRDISSSKRIVIASTLLGVSTAPFWTFSKSFVQLTGHYSDMALSVFWILIGIFGIVGGISGAIIDKKSLHFAFNIGVISLACASISLALTPNIWLLPFISSSIFGMSYIFLTGVLLVWGIKLFVKNASLGIGIPFLLLAVGQVIGSSFAGVFIDILNYQYTFLIYGVIGLIPLLIYPKVEITKSKAPKGDYSKLQQTNVDVLNSERSFDFETPTQTEYNNH</sequence>
<dbReference type="SUPFAM" id="SSF103473">
    <property type="entry name" value="MFS general substrate transporter"/>
    <property type="match status" value="1"/>
</dbReference>
<dbReference type="GO" id="GO:0022857">
    <property type="term" value="F:transmembrane transporter activity"/>
    <property type="evidence" value="ECO:0007669"/>
    <property type="project" value="InterPro"/>
</dbReference>
<dbReference type="PANTHER" id="PTHR43124:SF3">
    <property type="entry name" value="CHLORAMPHENICOL EFFLUX PUMP RV0191"/>
    <property type="match status" value="1"/>
</dbReference>
<feature type="transmembrane region" description="Helical" evidence="7">
    <location>
        <begin position="75"/>
        <end position="96"/>
    </location>
</feature>
<keyword evidence="3" id="KW-1003">Cell membrane</keyword>
<dbReference type="InterPro" id="IPR011701">
    <property type="entry name" value="MFS"/>
</dbReference>
<comment type="caution">
    <text evidence="9">The sequence shown here is derived from an EMBL/GenBank/DDBJ whole genome shotgun (WGS) entry which is preliminary data.</text>
</comment>
<dbReference type="PROSITE" id="PS50850">
    <property type="entry name" value="MFS"/>
    <property type="match status" value="1"/>
</dbReference>
<feature type="transmembrane region" description="Helical" evidence="7">
    <location>
        <begin position="203"/>
        <end position="219"/>
    </location>
</feature>
<dbReference type="AlphaFoldDB" id="A0A418ISK1"/>
<feature type="transmembrane region" description="Helical" evidence="7">
    <location>
        <begin position="352"/>
        <end position="370"/>
    </location>
</feature>
<feature type="transmembrane region" description="Helical" evidence="7">
    <location>
        <begin position="323"/>
        <end position="346"/>
    </location>
</feature>
<feature type="transmembrane region" description="Helical" evidence="7">
    <location>
        <begin position="239"/>
        <end position="258"/>
    </location>
</feature>
<evidence type="ECO:0000256" key="3">
    <source>
        <dbReference type="ARBA" id="ARBA00022475"/>
    </source>
</evidence>
<gene>
    <name evidence="9" type="ORF">BU097_00270</name>
</gene>
<dbReference type="InterPro" id="IPR036259">
    <property type="entry name" value="MFS_trans_sf"/>
</dbReference>
<feature type="transmembrane region" description="Helical" evidence="7">
    <location>
        <begin position="135"/>
        <end position="155"/>
    </location>
</feature>
<comment type="subcellular location">
    <subcellularLocation>
        <location evidence="1">Cell membrane</location>
        <topology evidence="1">Multi-pass membrane protein</topology>
    </subcellularLocation>
</comment>
<dbReference type="InterPro" id="IPR050189">
    <property type="entry name" value="MFS_Efflux_Transporters"/>
</dbReference>
<proteinExistence type="predicted"/>
<evidence type="ECO:0000256" key="4">
    <source>
        <dbReference type="ARBA" id="ARBA00022692"/>
    </source>
</evidence>
<keyword evidence="2" id="KW-0813">Transport</keyword>
<evidence type="ECO:0000256" key="1">
    <source>
        <dbReference type="ARBA" id="ARBA00004651"/>
    </source>
</evidence>
<feature type="transmembrane region" description="Helical" evidence="7">
    <location>
        <begin position="43"/>
        <end position="63"/>
    </location>
</feature>
<feature type="transmembrane region" description="Helical" evidence="7">
    <location>
        <begin position="161"/>
        <end position="182"/>
    </location>
</feature>
<dbReference type="Proteomes" id="UP000285567">
    <property type="component" value="Unassembled WGS sequence"/>
</dbReference>
<feature type="domain" description="Major facilitator superfamily (MFS) profile" evidence="8">
    <location>
        <begin position="5"/>
        <end position="378"/>
    </location>
</feature>
<dbReference type="EMBL" id="QXUL01000001">
    <property type="protein sequence ID" value="RIN13073.1"/>
    <property type="molecule type" value="Genomic_DNA"/>
</dbReference>
<evidence type="ECO:0000313" key="9">
    <source>
        <dbReference type="EMBL" id="RIN13073.1"/>
    </source>
</evidence>
<accession>A0A418ISK1</accession>
<dbReference type="InterPro" id="IPR020846">
    <property type="entry name" value="MFS_dom"/>
</dbReference>
<keyword evidence="6 7" id="KW-0472">Membrane</keyword>
<evidence type="ECO:0000256" key="2">
    <source>
        <dbReference type="ARBA" id="ARBA00022448"/>
    </source>
</evidence>
<protein>
    <submittedName>
        <fullName evidence="9">MFS transporter</fullName>
    </submittedName>
</protein>
<evidence type="ECO:0000256" key="6">
    <source>
        <dbReference type="ARBA" id="ARBA00023136"/>
    </source>
</evidence>
<reference evidence="9 10" key="1">
    <citation type="journal article" date="2016" name="Front. Microbiol.">
        <title>Comprehensive Phylogenetic Analysis of Bovine Non-aureus Staphylococci Species Based on Whole-Genome Sequencing.</title>
        <authorList>
            <person name="Naushad S."/>
            <person name="Barkema H.W."/>
            <person name="Luby C."/>
            <person name="Condas L.A."/>
            <person name="Nobrega D.B."/>
            <person name="Carson D.A."/>
            <person name="De Buck J."/>
        </authorList>
    </citation>
    <scope>NUCLEOTIDE SEQUENCE [LARGE SCALE GENOMIC DNA]</scope>
    <source>
        <strain evidence="9 10">SNUC 102</strain>
    </source>
</reference>
<dbReference type="OrthoDB" id="2957247at2"/>
<feature type="transmembrane region" description="Helical" evidence="7">
    <location>
        <begin position="265"/>
        <end position="283"/>
    </location>
</feature>
<feature type="transmembrane region" description="Helical" evidence="7">
    <location>
        <begin position="102"/>
        <end position="123"/>
    </location>
</feature>
<name>A0A418ISK1_STAXY</name>
<evidence type="ECO:0000313" key="10">
    <source>
        <dbReference type="Proteomes" id="UP000285567"/>
    </source>
</evidence>